<dbReference type="Proteomes" id="UP000198531">
    <property type="component" value="Unassembled WGS sequence"/>
</dbReference>
<dbReference type="EMBL" id="FOYT01000001">
    <property type="protein sequence ID" value="SFR39460.1"/>
    <property type="molecule type" value="Genomic_DNA"/>
</dbReference>
<dbReference type="RefSeq" id="WP_177232526.1">
    <property type="nucleotide sequence ID" value="NZ_FOYT01000001.1"/>
</dbReference>
<sequence length="213" mass="23800">MLLAELTLQHPILLETLGRVPDIEVVWQETHRHEDRPTQMLCWILADDFDAVASAMADDPSVRDSTVVAALDGRRLFRVDFTDPTATVDVVPQLVAVGAVVDEAVGTAAGWWLRIQFPDRDAVESVYEFCRDHDIPVTVERLYEQTDWEMQHVPALTDSQRELLCEALASGYLEIPRRCSLAELAAELGISESAASERFRRGVRGLVEQTLGT</sequence>
<keyword evidence="1" id="KW-0805">Transcription regulation</keyword>
<evidence type="ECO:0000259" key="3">
    <source>
        <dbReference type="Pfam" id="PF04967"/>
    </source>
</evidence>
<dbReference type="InterPro" id="IPR031803">
    <property type="entry name" value="BAT_GAF/HTH-assoc"/>
</dbReference>
<dbReference type="Pfam" id="PF04967">
    <property type="entry name" value="HTH_10"/>
    <property type="match status" value="1"/>
</dbReference>
<organism evidence="5 6">
    <name type="scientific">Halogeometricum rufum</name>
    <dbReference type="NCBI Taxonomy" id="553469"/>
    <lineage>
        <taxon>Archaea</taxon>
        <taxon>Methanobacteriati</taxon>
        <taxon>Methanobacteriota</taxon>
        <taxon>Stenosarchaea group</taxon>
        <taxon>Halobacteria</taxon>
        <taxon>Halobacteriales</taxon>
        <taxon>Haloferacaceae</taxon>
        <taxon>Halogeometricum</taxon>
    </lineage>
</organism>
<dbReference type="PANTHER" id="PTHR34236:SF1">
    <property type="entry name" value="DIMETHYL SULFOXIDE REDUCTASE TRANSCRIPTIONAL ACTIVATOR"/>
    <property type="match status" value="1"/>
</dbReference>
<evidence type="ECO:0000256" key="2">
    <source>
        <dbReference type="ARBA" id="ARBA00023163"/>
    </source>
</evidence>
<feature type="domain" description="Bacterioopsin transcriptional activator GAF and HTH associated" evidence="4">
    <location>
        <begin position="16"/>
        <end position="143"/>
    </location>
</feature>
<feature type="domain" description="HTH bat-type" evidence="3">
    <location>
        <begin position="156"/>
        <end position="206"/>
    </location>
</feature>
<dbReference type="InterPro" id="IPR007050">
    <property type="entry name" value="HTH_bacterioopsin"/>
</dbReference>
<accession>A0A1I6GBF5</accession>
<evidence type="ECO:0000313" key="6">
    <source>
        <dbReference type="Proteomes" id="UP000198531"/>
    </source>
</evidence>
<evidence type="ECO:0000259" key="4">
    <source>
        <dbReference type="Pfam" id="PF15915"/>
    </source>
</evidence>
<dbReference type="PANTHER" id="PTHR34236">
    <property type="entry name" value="DIMETHYL SULFOXIDE REDUCTASE TRANSCRIPTIONAL ACTIVATOR"/>
    <property type="match status" value="1"/>
</dbReference>
<evidence type="ECO:0000256" key="1">
    <source>
        <dbReference type="ARBA" id="ARBA00023015"/>
    </source>
</evidence>
<keyword evidence="2" id="KW-0804">Transcription</keyword>
<dbReference type="OrthoDB" id="156233at2157"/>
<gene>
    <name evidence="5" type="ORF">SAMN04487947_0863</name>
</gene>
<proteinExistence type="predicted"/>
<name>A0A1I6GBF5_9EURY</name>
<dbReference type="Pfam" id="PF15915">
    <property type="entry name" value="BAT"/>
    <property type="match status" value="1"/>
</dbReference>
<evidence type="ECO:0000313" key="5">
    <source>
        <dbReference type="EMBL" id="SFR39460.1"/>
    </source>
</evidence>
<dbReference type="AlphaFoldDB" id="A0A1I6GBF5"/>
<keyword evidence="6" id="KW-1185">Reference proteome</keyword>
<reference evidence="6" key="1">
    <citation type="submission" date="2016-10" db="EMBL/GenBank/DDBJ databases">
        <authorList>
            <person name="Varghese N."/>
            <person name="Submissions S."/>
        </authorList>
    </citation>
    <scope>NUCLEOTIDE SEQUENCE [LARGE SCALE GENOMIC DNA]</scope>
    <source>
        <strain evidence="6">CGMCC 1.7736</strain>
    </source>
</reference>
<protein>
    <submittedName>
        <fullName evidence="5">Predicted DNA binding protein, contains HTH domain</fullName>
    </submittedName>
</protein>